<dbReference type="EMBL" id="CP053015">
    <property type="protein sequence ID" value="QJQ33796.1"/>
    <property type="molecule type" value="Genomic_DNA"/>
</dbReference>
<proteinExistence type="predicted"/>
<dbReference type="KEGG" id="slan:GV829_13690"/>
<evidence type="ECO:0000313" key="1">
    <source>
        <dbReference type="EMBL" id="QJQ33796.1"/>
    </source>
</evidence>
<sequence>MPPPTPISPAPPRGGDVIGAWTVDLRVSETDAPYNQPMHLQVDADGKVTGDFYNSPISSGRYGHNMGRSCVAFVTSDGMGDYQHSACLVDGRMVGQSWAEHRGFVLPWTAVREQ</sequence>
<accession>A0A6M4AYE3</accession>
<dbReference type="Proteomes" id="UP000503018">
    <property type="component" value="Chromosome"/>
</dbReference>
<dbReference type="AlphaFoldDB" id="A0A6M4AYE3"/>
<protein>
    <submittedName>
        <fullName evidence="1">Uncharacterized protein</fullName>
    </submittedName>
</protein>
<name>A0A6M4AYE3_9SPHN</name>
<gene>
    <name evidence="1" type="ORF">GV829_13690</name>
</gene>
<organism evidence="1 2">
    <name type="scientific">Sphingomonas lacunae</name>
    <dbReference type="NCBI Taxonomy" id="2698828"/>
    <lineage>
        <taxon>Bacteria</taxon>
        <taxon>Pseudomonadati</taxon>
        <taxon>Pseudomonadota</taxon>
        <taxon>Alphaproteobacteria</taxon>
        <taxon>Sphingomonadales</taxon>
        <taxon>Sphingomonadaceae</taxon>
        <taxon>Sphingomonas</taxon>
    </lineage>
</organism>
<reference evidence="1 2" key="1">
    <citation type="submission" date="2020-01" db="EMBL/GenBank/DDBJ databases">
        <title>Sphingomonas sp. strain CSW-10.</title>
        <authorList>
            <person name="Chen W.-M."/>
        </authorList>
    </citation>
    <scope>NUCLEOTIDE SEQUENCE [LARGE SCALE GENOMIC DNA]</scope>
    <source>
        <strain evidence="1 2">CSW-10</strain>
    </source>
</reference>
<keyword evidence="2" id="KW-1185">Reference proteome</keyword>
<evidence type="ECO:0000313" key="2">
    <source>
        <dbReference type="Proteomes" id="UP000503018"/>
    </source>
</evidence>